<dbReference type="AlphaFoldDB" id="C4FKA9"/>
<dbReference type="PANTHER" id="PTHR11669">
    <property type="entry name" value="REPLICATION FACTOR C / DNA POLYMERASE III GAMMA-TAU SUBUNIT"/>
    <property type="match status" value="1"/>
</dbReference>
<sequence length="214" mass="24532">QIREAISFLSLKSLKGKVLIIEKAENLNTESANALLKTLEEPPSNTLIILTTSNQNQLLPTIVSRLKKIRFRKLSHQDVVDILSLKLSDEKKIKELADISDGSLCIASTLLKKEDIYVWAKDFVGILINKKHPEGIFSIAAKIDKMDTEDVNLFFDIIFKFYIKHSKDLKDIDSYQKFLNQYRLAITSLRKGVKKKLIVESFYIRLTQKGALYE</sequence>
<dbReference type="Pfam" id="PF13177">
    <property type="entry name" value="DNA_pol3_delta2"/>
    <property type="match status" value="1"/>
</dbReference>
<dbReference type="InterPro" id="IPR050238">
    <property type="entry name" value="DNA_Rep/Repair_Clamp_Loader"/>
</dbReference>
<dbReference type="EMBL" id="ABZS01000088">
    <property type="protein sequence ID" value="EEP60497.1"/>
    <property type="molecule type" value="Genomic_DNA"/>
</dbReference>
<dbReference type="OrthoDB" id="9810148at2"/>
<protein>
    <recommendedName>
        <fullName evidence="3">DNA polymerase III subunit delta</fullName>
    </recommendedName>
</protein>
<dbReference type="SUPFAM" id="SSF52540">
    <property type="entry name" value="P-loop containing nucleoside triphosphate hydrolases"/>
    <property type="match status" value="1"/>
</dbReference>
<evidence type="ECO:0000313" key="1">
    <source>
        <dbReference type="EMBL" id="EEP60497.1"/>
    </source>
</evidence>
<dbReference type="Gene3D" id="3.40.50.300">
    <property type="entry name" value="P-loop containing nucleotide triphosphate hydrolases"/>
    <property type="match status" value="1"/>
</dbReference>
<evidence type="ECO:0000313" key="2">
    <source>
        <dbReference type="Proteomes" id="UP000005540"/>
    </source>
</evidence>
<evidence type="ECO:0008006" key="3">
    <source>
        <dbReference type="Google" id="ProtNLM"/>
    </source>
</evidence>
<keyword evidence="2" id="KW-1185">Reference proteome</keyword>
<name>C4FKA9_9AQUI</name>
<organism evidence="1 2">
    <name type="scientific">Sulfurihydrogenibium yellowstonense SS-5</name>
    <dbReference type="NCBI Taxonomy" id="432331"/>
    <lineage>
        <taxon>Bacteria</taxon>
        <taxon>Pseudomonadati</taxon>
        <taxon>Aquificota</taxon>
        <taxon>Aquificia</taxon>
        <taxon>Aquificales</taxon>
        <taxon>Hydrogenothermaceae</taxon>
        <taxon>Sulfurihydrogenibium</taxon>
    </lineage>
</organism>
<reference evidence="1 2" key="1">
    <citation type="submission" date="2009-04" db="EMBL/GenBank/DDBJ databases">
        <authorList>
            <person name="Reysenbach A.-L."/>
            <person name="Heidelberg J.F."/>
            <person name="Nelson W.C."/>
        </authorList>
    </citation>
    <scope>NUCLEOTIDE SEQUENCE [LARGE SCALE GENOMIC DNA]</scope>
    <source>
        <strain evidence="1 2">SS-5</strain>
    </source>
</reference>
<accession>C4FKA9</accession>
<dbReference type="RefSeq" id="WP_007547025.1">
    <property type="nucleotide sequence ID" value="NZ_ABZS01000088.1"/>
</dbReference>
<comment type="caution">
    <text evidence="1">The sequence shown here is derived from an EMBL/GenBank/DDBJ whole genome shotgun (WGS) entry which is preliminary data.</text>
</comment>
<feature type="non-terminal residue" evidence="1">
    <location>
        <position position="1"/>
    </location>
</feature>
<dbReference type="Proteomes" id="UP000005540">
    <property type="component" value="Unassembled WGS sequence"/>
</dbReference>
<dbReference type="PANTHER" id="PTHR11669:SF8">
    <property type="entry name" value="DNA POLYMERASE III SUBUNIT DELTA"/>
    <property type="match status" value="1"/>
</dbReference>
<gene>
    <name evidence="1" type="ORF">SULYE_1009</name>
</gene>
<dbReference type="InterPro" id="IPR027417">
    <property type="entry name" value="P-loop_NTPase"/>
</dbReference>
<proteinExistence type="predicted"/>
<dbReference type="GO" id="GO:0006261">
    <property type="term" value="P:DNA-templated DNA replication"/>
    <property type="evidence" value="ECO:0007669"/>
    <property type="project" value="TreeGrafter"/>
</dbReference>